<gene>
    <name evidence="3" type="ORF">Nepgr_031266</name>
</gene>
<name>A0AAD3TI51_NEPGR</name>
<dbReference type="EMBL" id="BSYO01000036">
    <property type="protein sequence ID" value="GMH29423.1"/>
    <property type="molecule type" value="Genomic_DNA"/>
</dbReference>
<dbReference type="InterPro" id="IPR046357">
    <property type="entry name" value="PPIase_dom_sf"/>
</dbReference>
<feature type="domain" description="PPIase FKBP-type" evidence="2">
    <location>
        <begin position="72"/>
        <end position="129"/>
    </location>
</feature>
<evidence type="ECO:0000313" key="3">
    <source>
        <dbReference type="EMBL" id="GMH29423.1"/>
    </source>
</evidence>
<proteinExistence type="predicted"/>
<evidence type="ECO:0000313" key="4">
    <source>
        <dbReference type="Proteomes" id="UP001279734"/>
    </source>
</evidence>
<dbReference type="Pfam" id="PF00254">
    <property type="entry name" value="FKBP_C"/>
    <property type="match status" value="1"/>
</dbReference>
<sequence>MCNSFFFYQLASFTPVIYWEFRSLPCGKWPEWKKAGVVSLGRNGEAIKGWDEHVAIMKKSQFHNATPRSIWGVKYEARLENKMLVSKSENHAEFHIDDGYLCPAIHKALKTMRGGEEAELLVKFSCKMINVSPSSSSDSIRSKDLTFMIKARRSGSIPPSSSISIDLESSMYHGEVP</sequence>
<dbReference type="Proteomes" id="UP001279734">
    <property type="component" value="Unassembled WGS sequence"/>
</dbReference>
<dbReference type="SUPFAM" id="SSF54534">
    <property type="entry name" value="FKBP-like"/>
    <property type="match status" value="1"/>
</dbReference>
<dbReference type="GO" id="GO:0003755">
    <property type="term" value="F:peptidyl-prolyl cis-trans isomerase activity"/>
    <property type="evidence" value="ECO:0007669"/>
    <property type="project" value="InterPro"/>
</dbReference>
<evidence type="ECO:0000259" key="2">
    <source>
        <dbReference type="Pfam" id="PF00254"/>
    </source>
</evidence>
<dbReference type="AlphaFoldDB" id="A0AAD3TI51"/>
<evidence type="ECO:0000256" key="1">
    <source>
        <dbReference type="ARBA" id="ARBA00029569"/>
    </source>
</evidence>
<dbReference type="Gene3D" id="3.10.50.40">
    <property type="match status" value="1"/>
</dbReference>
<organism evidence="3 4">
    <name type="scientific">Nepenthes gracilis</name>
    <name type="common">Slender pitcher plant</name>
    <dbReference type="NCBI Taxonomy" id="150966"/>
    <lineage>
        <taxon>Eukaryota</taxon>
        <taxon>Viridiplantae</taxon>
        <taxon>Streptophyta</taxon>
        <taxon>Embryophyta</taxon>
        <taxon>Tracheophyta</taxon>
        <taxon>Spermatophyta</taxon>
        <taxon>Magnoliopsida</taxon>
        <taxon>eudicotyledons</taxon>
        <taxon>Gunneridae</taxon>
        <taxon>Pentapetalae</taxon>
        <taxon>Caryophyllales</taxon>
        <taxon>Nepenthaceae</taxon>
        <taxon>Nepenthes</taxon>
    </lineage>
</organism>
<keyword evidence="4" id="KW-1185">Reference proteome</keyword>
<comment type="caution">
    <text evidence="3">The sequence shown here is derived from an EMBL/GenBank/DDBJ whole genome shotgun (WGS) entry which is preliminary data.</text>
</comment>
<reference evidence="3" key="1">
    <citation type="submission" date="2023-05" db="EMBL/GenBank/DDBJ databases">
        <title>Nepenthes gracilis genome sequencing.</title>
        <authorList>
            <person name="Fukushima K."/>
        </authorList>
    </citation>
    <scope>NUCLEOTIDE SEQUENCE</scope>
    <source>
        <strain evidence="3">SING2019-196</strain>
    </source>
</reference>
<dbReference type="InterPro" id="IPR001179">
    <property type="entry name" value="PPIase_FKBP_dom"/>
</dbReference>
<accession>A0AAD3TI51</accession>
<protein>
    <recommendedName>
        <fullName evidence="1">Rotamase</fullName>
    </recommendedName>
</protein>